<sequence>MLPRHPARLAQRQPDARPLHAAHPAGAGRGHHAGEQCGLPGRPRGPHCRHGEQRRLPHHPGPGGGARGEARGGGRRGAGAPGGDHHGDRRGALRAREAHRLHRGRRLRHGDAVRLADRWHHLHVRRDHLGVMAAGGYLSGVRRHIGMRTRVEDAAELGAQRHQGVGLLLAATCVLCAEHFVCARTEDVMLSGCHGCMCVATSYWGRRKPCCGFLKASHLHNENDIAHAVLDSISYDGLLIPVFCNLRQRCSLA</sequence>
<dbReference type="EMBL" id="CAUYUJ010001814">
    <property type="protein sequence ID" value="CAK0797770.1"/>
    <property type="molecule type" value="Genomic_DNA"/>
</dbReference>
<reference evidence="2" key="1">
    <citation type="submission" date="2023-10" db="EMBL/GenBank/DDBJ databases">
        <authorList>
            <person name="Chen Y."/>
            <person name="Shah S."/>
            <person name="Dougan E. K."/>
            <person name="Thang M."/>
            <person name="Chan C."/>
        </authorList>
    </citation>
    <scope>NUCLEOTIDE SEQUENCE [LARGE SCALE GENOMIC DNA]</scope>
</reference>
<evidence type="ECO:0000313" key="2">
    <source>
        <dbReference type="EMBL" id="CAK0797770.1"/>
    </source>
</evidence>
<accession>A0ABN9PWW6</accession>
<gene>
    <name evidence="2" type="ORF">PCOR1329_LOCUS6760</name>
</gene>
<name>A0ABN9PWW6_9DINO</name>
<organism evidence="2 3">
    <name type="scientific">Prorocentrum cordatum</name>
    <dbReference type="NCBI Taxonomy" id="2364126"/>
    <lineage>
        <taxon>Eukaryota</taxon>
        <taxon>Sar</taxon>
        <taxon>Alveolata</taxon>
        <taxon>Dinophyceae</taxon>
        <taxon>Prorocentrales</taxon>
        <taxon>Prorocentraceae</taxon>
        <taxon>Prorocentrum</taxon>
    </lineage>
</organism>
<evidence type="ECO:0000256" key="1">
    <source>
        <dbReference type="SAM" id="MobiDB-lite"/>
    </source>
</evidence>
<feature type="region of interest" description="Disordered" evidence="1">
    <location>
        <begin position="1"/>
        <end position="90"/>
    </location>
</feature>
<comment type="caution">
    <text evidence="2">The sequence shown here is derived from an EMBL/GenBank/DDBJ whole genome shotgun (WGS) entry which is preliminary data.</text>
</comment>
<protein>
    <submittedName>
        <fullName evidence="2">Uncharacterized protein</fullName>
    </submittedName>
</protein>
<proteinExistence type="predicted"/>
<dbReference type="Proteomes" id="UP001189429">
    <property type="component" value="Unassembled WGS sequence"/>
</dbReference>
<keyword evidence="3" id="KW-1185">Reference proteome</keyword>
<evidence type="ECO:0000313" key="3">
    <source>
        <dbReference type="Proteomes" id="UP001189429"/>
    </source>
</evidence>